<protein>
    <submittedName>
        <fullName evidence="1">Uncharacterized protein</fullName>
    </submittedName>
</protein>
<reference evidence="1 2" key="1">
    <citation type="journal article" date="2021" name="BMC Genomics">
        <title>Datura genome reveals duplications of psychoactive alkaloid biosynthetic genes and high mutation rate following tissue culture.</title>
        <authorList>
            <person name="Rajewski A."/>
            <person name="Carter-House D."/>
            <person name="Stajich J."/>
            <person name="Litt A."/>
        </authorList>
    </citation>
    <scope>NUCLEOTIDE SEQUENCE [LARGE SCALE GENOMIC DNA]</scope>
    <source>
        <strain evidence="1">AR-01</strain>
    </source>
</reference>
<dbReference type="InterPro" id="IPR036291">
    <property type="entry name" value="NAD(P)-bd_dom_sf"/>
</dbReference>
<dbReference type="EMBL" id="JACEIK010003108">
    <property type="protein sequence ID" value="MCD9640346.1"/>
    <property type="molecule type" value="Genomic_DNA"/>
</dbReference>
<accession>A0ABS8UZV4</accession>
<proteinExistence type="predicted"/>
<keyword evidence="2" id="KW-1185">Reference proteome</keyword>
<sequence>MLFGHIDALINAGVRGGINSSVDLSEKEWEVHFKDKFDRILVEFFNAWGIAYSSSKAALDSMTKLRGAILGQHCPADGVEAQSEQSRDGGADFSSVIINTLRIITGTSRRRSSGMSLNLHT</sequence>
<evidence type="ECO:0000313" key="1">
    <source>
        <dbReference type="EMBL" id="MCD9640346.1"/>
    </source>
</evidence>
<dbReference type="SUPFAM" id="SSF51735">
    <property type="entry name" value="NAD(P)-binding Rossmann-fold domains"/>
    <property type="match status" value="1"/>
</dbReference>
<gene>
    <name evidence="1" type="ORF">HAX54_025622</name>
</gene>
<evidence type="ECO:0000313" key="2">
    <source>
        <dbReference type="Proteomes" id="UP000823775"/>
    </source>
</evidence>
<dbReference type="Proteomes" id="UP000823775">
    <property type="component" value="Unassembled WGS sequence"/>
</dbReference>
<name>A0ABS8UZV4_DATST</name>
<organism evidence="1 2">
    <name type="scientific">Datura stramonium</name>
    <name type="common">Jimsonweed</name>
    <name type="synonym">Common thornapple</name>
    <dbReference type="NCBI Taxonomy" id="4076"/>
    <lineage>
        <taxon>Eukaryota</taxon>
        <taxon>Viridiplantae</taxon>
        <taxon>Streptophyta</taxon>
        <taxon>Embryophyta</taxon>
        <taxon>Tracheophyta</taxon>
        <taxon>Spermatophyta</taxon>
        <taxon>Magnoliopsida</taxon>
        <taxon>eudicotyledons</taxon>
        <taxon>Gunneridae</taxon>
        <taxon>Pentapetalae</taxon>
        <taxon>asterids</taxon>
        <taxon>lamiids</taxon>
        <taxon>Solanales</taxon>
        <taxon>Solanaceae</taxon>
        <taxon>Solanoideae</taxon>
        <taxon>Datureae</taxon>
        <taxon>Datura</taxon>
    </lineage>
</organism>
<comment type="caution">
    <text evidence="1">The sequence shown here is derived from an EMBL/GenBank/DDBJ whole genome shotgun (WGS) entry which is preliminary data.</text>
</comment>